<keyword evidence="9" id="KW-0472">Membrane</keyword>
<dbReference type="RefSeq" id="WP_194113992.1">
    <property type="nucleotide sequence ID" value="NZ_JADFFL010000013.1"/>
</dbReference>
<evidence type="ECO:0000256" key="3">
    <source>
        <dbReference type="ARBA" id="ARBA00022448"/>
    </source>
</evidence>
<gene>
    <name evidence="11" type="ORF">IRJ16_21980</name>
</gene>
<dbReference type="Proteomes" id="UP000622475">
    <property type="component" value="Unassembled WGS sequence"/>
</dbReference>
<dbReference type="NCBIfam" id="TIGR01352">
    <property type="entry name" value="tonB_Cterm"/>
    <property type="match status" value="1"/>
</dbReference>
<dbReference type="InterPro" id="IPR037682">
    <property type="entry name" value="TonB_C"/>
</dbReference>
<accession>A0A929PYR9</accession>
<dbReference type="InterPro" id="IPR006260">
    <property type="entry name" value="TonB/TolA_C"/>
</dbReference>
<comment type="subcellular location">
    <subcellularLocation>
        <location evidence="1">Cell inner membrane</location>
        <topology evidence="1">Single-pass membrane protein</topology>
        <orientation evidence="1">Periplasmic side</orientation>
    </subcellularLocation>
</comment>
<evidence type="ECO:0000256" key="6">
    <source>
        <dbReference type="ARBA" id="ARBA00022692"/>
    </source>
</evidence>
<evidence type="ECO:0000256" key="8">
    <source>
        <dbReference type="ARBA" id="ARBA00022989"/>
    </source>
</evidence>
<dbReference type="AlphaFoldDB" id="A0A929PYR9"/>
<dbReference type="EMBL" id="JADFFL010000013">
    <property type="protein sequence ID" value="MBE9664566.1"/>
    <property type="molecule type" value="Genomic_DNA"/>
</dbReference>
<evidence type="ECO:0000256" key="2">
    <source>
        <dbReference type="ARBA" id="ARBA00006555"/>
    </source>
</evidence>
<dbReference type="PROSITE" id="PS52015">
    <property type="entry name" value="TONB_CTD"/>
    <property type="match status" value="1"/>
</dbReference>
<reference evidence="11" key="1">
    <citation type="submission" date="2020-10" db="EMBL/GenBank/DDBJ databases">
        <title>Mucilaginibacter mali sp. nov., isolated from rhizosphere soil of apple orchard.</title>
        <authorList>
            <person name="Lee J.-S."/>
            <person name="Kim H.S."/>
            <person name="Kim J.-S."/>
        </authorList>
    </citation>
    <scope>NUCLEOTIDE SEQUENCE</scope>
    <source>
        <strain evidence="11">KCTC 22746</strain>
    </source>
</reference>
<keyword evidence="8" id="KW-1133">Transmembrane helix</keyword>
<name>A0A929PYR9_9SPHI</name>
<dbReference type="SUPFAM" id="SSF74653">
    <property type="entry name" value="TolA/TonB C-terminal domain"/>
    <property type="match status" value="1"/>
</dbReference>
<comment type="similarity">
    <text evidence="2">Belongs to the TonB family.</text>
</comment>
<comment type="caution">
    <text evidence="11">The sequence shown here is derived from an EMBL/GenBank/DDBJ whole genome shotgun (WGS) entry which is preliminary data.</text>
</comment>
<keyword evidence="5" id="KW-0997">Cell inner membrane</keyword>
<dbReference type="GO" id="GO:0098797">
    <property type="term" value="C:plasma membrane protein complex"/>
    <property type="evidence" value="ECO:0007669"/>
    <property type="project" value="TreeGrafter"/>
</dbReference>
<keyword evidence="4" id="KW-1003">Cell membrane</keyword>
<keyword evidence="7" id="KW-0653">Protein transport</keyword>
<evidence type="ECO:0000259" key="10">
    <source>
        <dbReference type="PROSITE" id="PS52015"/>
    </source>
</evidence>
<evidence type="ECO:0000256" key="9">
    <source>
        <dbReference type="ARBA" id="ARBA00023136"/>
    </source>
</evidence>
<dbReference type="PANTHER" id="PTHR33446:SF2">
    <property type="entry name" value="PROTEIN TONB"/>
    <property type="match status" value="1"/>
</dbReference>
<dbReference type="PANTHER" id="PTHR33446">
    <property type="entry name" value="PROTEIN TONB-RELATED"/>
    <property type="match status" value="1"/>
</dbReference>
<feature type="domain" description="TonB C-terminal" evidence="10">
    <location>
        <begin position="160"/>
        <end position="252"/>
    </location>
</feature>
<evidence type="ECO:0000256" key="1">
    <source>
        <dbReference type="ARBA" id="ARBA00004383"/>
    </source>
</evidence>
<dbReference type="GO" id="GO:0055085">
    <property type="term" value="P:transmembrane transport"/>
    <property type="evidence" value="ECO:0007669"/>
    <property type="project" value="InterPro"/>
</dbReference>
<evidence type="ECO:0000256" key="7">
    <source>
        <dbReference type="ARBA" id="ARBA00022927"/>
    </source>
</evidence>
<dbReference type="Pfam" id="PF03544">
    <property type="entry name" value="TonB_C"/>
    <property type="match status" value="1"/>
</dbReference>
<evidence type="ECO:0000256" key="4">
    <source>
        <dbReference type="ARBA" id="ARBA00022475"/>
    </source>
</evidence>
<dbReference type="GO" id="GO:0015031">
    <property type="term" value="P:protein transport"/>
    <property type="evidence" value="ECO:0007669"/>
    <property type="project" value="UniProtKB-KW"/>
</dbReference>
<evidence type="ECO:0000256" key="5">
    <source>
        <dbReference type="ARBA" id="ARBA00022519"/>
    </source>
</evidence>
<dbReference type="GO" id="GO:0031992">
    <property type="term" value="F:energy transducer activity"/>
    <property type="evidence" value="ECO:0007669"/>
    <property type="project" value="TreeGrafter"/>
</dbReference>
<dbReference type="InterPro" id="IPR051045">
    <property type="entry name" value="TonB-dependent_transducer"/>
</dbReference>
<sequence>MKYNLLLIFIMILGKNGLAQKKFITVLQDTIHLRGIVYNNDSAPAPNVLLLSRNRNLDGLELFTRSDKDGRFQLKGARWQDSILVIGVQNGTWVYNKGSRFISITLPAEQPKNINEGEPILITSSKIGDRKKFPVKYEISNEACFDCGPGIYKHDSEYPGGIDKLIEFIKHSVSYPEKAANNGIEGGVEIEFEIAKDGSPQNFKIVKGTGYGCEDRVIAAIKRAKKWKPGILNGRYLKTTKLVAFEFKLVGK</sequence>
<dbReference type="Gene3D" id="3.30.1150.10">
    <property type="match status" value="1"/>
</dbReference>
<evidence type="ECO:0000313" key="12">
    <source>
        <dbReference type="Proteomes" id="UP000622475"/>
    </source>
</evidence>
<evidence type="ECO:0000313" key="11">
    <source>
        <dbReference type="EMBL" id="MBE9664566.1"/>
    </source>
</evidence>
<protein>
    <submittedName>
        <fullName evidence="11">TonB family protein</fullName>
    </submittedName>
</protein>
<keyword evidence="6" id="KW-0812">Transmembrane</keyword>
<proteinExistence type="inferred from homology"/>
<organism evidence="11 12">
    <name type="scientific">Mucilaginibacter myungsuensis</name>
    <dbReference type="NCBI Taxonomy" id="649104"/>
    <lineage>
        <taxon>Bacteria</taxon>
        <taxon>Pseudomonadati</taxon>
        <taxon>Bacteroidota</taxon>
        <taxon>Sphingobacteriia</taxon>
        <taxon>Sphingobacteriales</taxon>
        <taxon>Sphingobacteriaceae</taxon>
        <taxon>Mucilaginibacter</taxon>
    </lineage>
</organism>
<keyword evidence="12" id="KW-1185">Reference proteome</keyword>
<keyword evidence="3" id="KW-0813">Transport</keyword>